<evidence type="ECO:0000256" key="6">
    <source>
        <dbReference type="SAM" id="Phobius"/>
    </source>
</evidence>
<keyword evidence="5 6" id="KW-0472">Membrane</keyword>
<dbReference type="PROSITE" id="PS50156">
    <property type="entry name" value="SSD"/>
    <property type="match status" value="2"/>
</dbReference>
<proteinExistence type="predicted"/>
<feature type="transmembrane region" description="Helical" evidence="6">
    <location>
        <begin position="358"/>
        <end position="382"/>
    </location>
</feature>
<evidence type="ECO:0000256" key="1">
    <source>
        <dbReference type="ARBA" id="ARBA00004651"/>
    </source>
</evidence>
<dbReference type="RefSeq" id="WP_254097932.1">
    <property type="nucleotide sequence ID" value="NZ_JANATA010000001.1"/>
</dbReference>
<evidence type="ECO:0000256" key="2">
    <source>
        <dbReference type="ARBA" id="ARBA00022475"/>
    </source>
</evidence>
<sequence>MQKLTHFFESLLFGFRKTVIGIFAVATVALLFMATQLKLDAGFEKNIPLQHEYMQNYLKHRADFDGANNVLVSVCDTSGNIFNQYFFDTLKNVHDDVFFINGVERSLVVSLFSPATRFTEIVEGGFAGGPVIPADFNSSNPDALLKVAQNIEKAGIVGNQVSSDYSCAMVKAQLLSTDPETGEDLNMLQIGNQLETELRDKYENDRVTLHIIGFSKMIADVANGAKDVLTFFAIAIAITTIMVFIFSKSIMLTVLPIVCSLVAVIWQLGLLTLFGFGLDPMSILVPFLVFAIGVSHGVQMINAVGNKVVEGLSSLAASKLAFASLLVPGGIALLSDTVGFLTLLVIDIGIIKELAITASMGVAVIILTNLFLLPVLMSFVSFNDAYHARAKRKVANPTNWSAFAKCCDKPKAIIIVSVTAILFVLGAMQANTLKIGDLHPGAPALHEDSRYNQDTFLITDKYEITVDYISILVEAYPEACTSFSVMNAIDEFQWRMTSIEGVQSAVSLPHIAKKINAGYNEGNPKWNILPRNEAVLVQSIARIPSSTGLLNGDCSVMPVILFMTDHKAETISRVVDAVKEYRQLYAAEGLTFALASGPVGVMAATNEAVAASQNPMLVYVFGAVIILCLMSFKSLRATLSVVLPLYVVSVLAQALMTFLQIGLTVSTLPVIALGVGIGVDYGIYILSTMMRKLDEGADVHDAYLTALQERGSAVLFTGITLAIGVSTWVFSSLKFQMDMGILLTFMFIVNMLGAVLVLPALARLLWWNRKGTNKQQGDLKDAS</sequence>
<accession>A0AA41X2P4</accession>
<organism evidence="8 9">
    <name type="scientific">Opacimonas viscosa</name>
    <dbReference type="NCBI Taxonomy" id="2961944"/>
    <lineage>
        <taxon>Bacteria</taxon>
        <taxon>Pseudomonadati</taxon>
        <taxon>Pseudomonadota</taxon>
        <taxon>Gammaproteobacteria</taxon>
        <taxon>Alteromonadales</taxon>
        <taxon>Alteromonadaceae</taxon>
        <taxon>Opacimonas</taxon>
    </lineage>
</organism>
<gene>
    <name evidence="8" type="ORF">NLF92_00970</name>
</gene>
<feature type="transmembrane region" description="Helical" evidence="6">
    <location>
        <begin position="667"/>
        <end position="686"/>
    </location>
</feature>
<comment type="subcellular location">
    <subcellularLocation>
        <location evidence="1">Cell membrane</location>
        <topology evidence="1">Multi-pass membrane protein</topology>
    </subcellularLocation>
</comment>
<keyword evidence="3 6" id="KW-0812">Transmembrane</keyword>
<evidence type="ECO:0000313" key="9">
    <source>
        <dbReference type="Proteomes" id="UP001165413"/>
    </source>
</evidence>
<evidence type="ECO:0000256" key="3">
    <source>
        <dbReference type="ARBA" id="ARBA00022692"/>
    </source>
</evidence>
<dbReference type="Gene3D" id="1.20.1640.10">
    <property type="entry name" value="Multidrug efflux transporter AcrB transmembrane domain"/>
    <property type="match status" value="2"/>
</dbReference>
<keyword evidence="9" id="KW-1185">Reference proteome</keyword>
<protein>
    <submittedName>
        <fullName evidence="8">MMPL family transporter</fullName>
    </submittedName>
</protein>
<feature type="domain" description="SSD" evidence="7">
    <location>
        <begin position="252"/>
        <end position="379"/>
    </location>
</feature>
<feature type="transmembrane region" description="Helical" evidence="6">
    <location>
        <begin position="639"/>
        <end position="661"/>
    </location>
</feature>
<dbReference type="Pfam" id="PF03176">
    <property type="entry name" value="MMPL"/>
    <property type="match status" value="2"/>
</dbReference>
<feature type="domain" description="SSD" evidence="7">
    <location>
        <begin position="635"/>
        <end position="764"/>
    </location>
</feature>
<comment type="caution">
    <text evidence="8">The sequence shown here is derived from an EMBL/GenBank/DDBJ whole genome shotgun (WGS) entry which is preliminary data.</text>
</comment>
<name>A0AA41X2P4_9ALTE</name>
<dbReference type="Proteomes" id="UP001165413">
    <property type="component" value="Unassembled WGS sequence"/>
</dbReference>
<keyword evidence="2" id="KW-1003">Cell membrane</keyword>
<feature type="transmembrane region" description="Helical" evidence="6">
    <location>
        <begin position="228"/>
        <end position="247"/>
    </location>
</feature>
<dbReference type="AlphaFoldDB" id="A0AA41X2P4"/>
<dbReference type="SUPFAM" id="SSF82866">
    <property type="entry name" value="Multidrug efflux transporter AcrB transmembrane domain"/>
    <property type="match status" value="2"/>
</dbReference>
<keyword evidence="4 6" id="KW-1133">Transmembrane helix</keyword>
<evidence type="ECO:0000256" key="4">
    <source>
        <dbReference type="ARBA" id="ARBA00022989"/>
    </source>
</evidence>
<feature type="transmembrane region" description="Helical" evidence="6">
    <location>
        <begin position="713"/>
        <end position="733"/>
    </location>
</feature>
<reference evidence="8" key="1">
    <citation type="submission" date="2022-07" db="EMBL/GenBank/DDBJ databases">
        <title>Characterization of the Novel Bacterium Alteromonas immobilis LMIT006 and Alteromonas gregis LMIT007.</title>
        <authorList>
            <person name="Lin X."/>
        </authorList>
    </citation>
    <scope>NUCLEOTIDE SEQUENCE</scope>
    <source>
        <strain evidence="8">LMIT007</strain>
    </source>
</reference>
<feature type="transmembrane region" description="Helical" evidence="6">
    <location>
        <begin position="584"/>
        <end position="604"/>
    </location>
</feature>
<dbReference type="InterPro" id="IPR000731">
    <property type="entry name" value="SSD"/>
</dbReference>
<evidence type="ECO:0000313" key="8">
    <source>
        <dbReference type="EMBL" id="MCP3427514.1"/>
    </source>
</evidence>
<feature type="transmembrane region" description="Helical" evidence="6">
    <location>
        <begin position="253"/>
        <end position="276"/>
    </location>
</feature>
<dbReference type="EMBL" id="JANATA010000001">
    <property type="protein sequence ID" value="MCP3427514.1"/>
    <property type="molecule type" value="Genomic_DNA"/>
</dbReference>
<feature type="transmembrane region" description="Helical" evidence="6">
    <location>
        <begin position="321"/>
        <end position="346"/>
    </location>
</feature>
<dbReference type="InterPro" id="IPR004869">
    <property type="entry name" value="MMPL_dom"/>
</dbReference>
<feature type="transmembrane region" description="Helical" evidence="6">
    <location>
        <begin position="283"/>
        <end position="301"/>
    </location>
</feature>
<dbReference type="InterPro" id="IPR050545">
    <property type="entry name" value="Mycobact_MmpL"/>
</dbReference>
<dbReference type="PANTHER" id="PTHR33406">
    <property type="entry name" value="MEMBRANE PROTEIN MJ1562-RELATED"/>
    <property type="match status" value="1"/>
</dbReference>
<dbReference type="GO" id="GO:0005886">
    <property type="term" value="C:plasma membrane"/>
    <property type="evidence" value="ECO:0007669"/>
    <property type="project" value="UniProtKB-SubCell"/>
</dbReference>
<feature type="transmembrane region" description="Helical" evidence="6">
    <location>
        <begin position="616"/>
        <end position="632"/>
    </location>
</feature>
<feature type="transmembrane region" description="Helical" evidence="6">
    <location>
        <begin position="739"/>
        <end position="766"/>
    </location>
</feature>
<evidence type="ECO:0000256" key="5">
    <source>
        <dbReference type="ARBA" id="ARBA00023136"/>
    </source>
</evidence>
<evidence type="ECO:0000259" key="7">
    <source>
        <dbReference type="PROSITE" id="PS50156"/>
    </source>
</evidence>
<feature type="transmembrane region" description="Helical" evidence="6">
    <location>
        <begin position="20"/>
        <end position="39"/>
    </location>
</feature>
<dbReference type="PANTHER" id="PTHR33406:SF10">
    <property type="entry name" value="SSD DOMAIN-CONTAINING PROTEIN"/>
    <property type="match status" value="1"/>
</dbReference>